<proteinExistence type="predicted"/>
<keyword evidence="1" id="KW-1133">Transmembrane helix</keyword>
<dbReference type="OrthoDB" id="8582979at2"/>
<dbReference type="InterPro" id="IPR010390">
    <property type="entry name" value="ABC-2_transporter-like"/>
</dbReference>
<keyword evidence="1" id="KW-0812">Transmembrane</keyword>
<dbReference type="RefSeq" id="WP_127017740.1">
    <property type="nucleotide sequence ID" value="NZ_CP016379.1"/>
</dbReference>
<feature type="transmembrane region" description="Helical" evidence="1">
    <location>
        <begin position="106"/>
        <end position="128"/>
    </location>
</feature>
<dbReference type="EMBL" id="CP016379">
    <property type="protein sequence ID" value="AZR74382.1"/>
    <property type="molecule type" value="Genomic_DNA"/>
</dbReference>
<accession>A0A3Q9HSI5</accession>
<gene>
    <name evidence="2" type="ORF">BBF96_13895</name>
</gene>
<dbReference type="AlphaFoldDB" id="A0A3Q9HSI5"/>
<sequence length="262" mass="31276">MIRNFLNLFILIRVNLLNYRYYFINSFFDLISYPGYLIIYYFVWKGILNNSESYTSLRDIMIYFSIALFVYSLYNDRIINEMVEDCVVKGELTKYLCKPITLIESIFGKVFCNVIIKMPFLLLLLIYLKYLQFKIQLFQIIQFLIIINLSIIINTLFYFLISLLSFKFERVWVLRMLISNVVSFFSGSIIPLYIFPEKILKIINILPFKFFVFVPTTYLQNKLYLDSFIKDIFIEIVWLIIFAISSLLAWQKALKVYSGYGV</sequence>
<feature type="transmembrane region" description="Helical" evidence="1">
    <location>
        <begin position="20"/>
        <end position="44"/>
    </location>
</feature>
<evidence type="ECO:0000313" key="2">
    <source>
        <dbReference type="EMBL" id="AZR74382.1"/>
    </source>
</evidence>
<feature type="transmembrane region" description="Helical" evidence="1">
    <location>
        <begin position="172"/>
        <end position="195"/>
    </location>
</feature>
<organism evidence="2 3">
    <name type="scientific">Anoxybacter fermentans</name>
    <dbReference type="NCBI Taxonomy" id="1323375"/>
    <lineage>
        <taxon>Bacteria</taxon>
        <taxon>Bacillati</taxon>
        <taxon>Bacillota</taxon>
        <taxon>Clostridia</taxon>
        <taxon>Halanaerobiales</taxon>
        <taxon>Anoxybacter</taxon>
    </lineage>
</organism>
<evidence type="ECO:0000313" key="3">
    <source>
        <dbReference type="Proteomes" id="UP000267250"/>
    </source>
</evidence>
<dbReference type="KEGG" id="aft:BBF96_13895"/>
<feature type="transmembrane region" description="Helical" evidence="1">
    <location>
        <begin position="232"/>
        <end position="250"/>
    </location>
</feature>
<reference evidence="2 3" key="1">
    <citation type="submission" date="2016-07" db="EMBL/GenBank/DDBJ databases">
        <title>Genome and transcriptome analysis of iron-reducing fermentative bacteria Anoxybacter fermentans.</title>
        <authorList>
            <person name="Zeng X."/>
            <person name="Shao Z."/>
        </authorList>
    </citation>
    <scope>NUCLEOTIDE SEQUENCE [LARGE SCALE GENOMIC DNA]</scope>
    <source>
        <strain evidence="2 3">DY22613</strain>
    </source>
</reference>
<dbReference type="Pfam" id="PF06182">
    <property type="entry name" value="ABC2_membrane_6"/>
    <property type="match status" value="1"/>
</dbReference>
<dbReference type="Proteomes" id="UP000267250">
    <property type="component" value="Chromosome"/>
</dbReference>
<feature type="transmembrane region" description="Helical" evidence="1">
    <location>
        <begin position="56"/>
        <end position="74"/>
    </location>
</feature>
<protein>
    <recommendedName>
        <fullName evidence="4">ABC transporter permease</fullName>
    </recommendedName>
</protein>
<dbReference type="PANTHER" id="PTHR36832">
    <property type="entry name" value="SLR1174 PROTEIN-RELATED"/>
    <property type="match status" value="1"/>
</dbReference>
<evidence type="ECO:0000256" key="1">
    <source>
        <dbReference type="SAM" id="Phobius"/>
    </source>
</evidence>
<evidence type="ECO:0008006" key="4">
    <source>
        <dbReference type="Google" id="ProtNLM"/>
    </source>
</evidence>
<name>A0A3Q9HSI5_9FIRM</name>
<feature type="transmembrane region" description="Helical" evidence="1">
    <location>
        <begin position="140"/>
        <end position="166"/>
    </location>
</feature>
<keyword evidence="3" id="KW-1185">Reference proteome</keyword>
<keyword evidence="1" id="KW-0472">Membrane</keyword>
<dbReference type="PANTHER" id="PTHR36832:SF1">
    <property type="entry name" value="SLR1174 PROTEIN"/>
    <property type="match status" value="1"/>
</dbReference>